<dbReference type="RefSeq" id="WP_052023090.1">
    <property type="nucleotide sequence ID" value="NZ_AXCW01000200.1"/>
</dbReference>
<sequence>MAVDVPELPVVEGLPFVCHWVDDGDLSTLRLDNGELSLVLLPGVGGRLVSLRGRRRGEPADAGAELLWRNPDYLDADLRPVRPRSTWAPLDGGMGSWANVGGSKTWPAPQGWSGPDEWPGPPDAVLDAGPWSTRAEAVGDTVVVTLTSPDDARTGLRVERAFRLPATGTRLHQRTTFTNVAAVPVRWAPWEVCQVDTASGAGLPLDRARVEVEVEPGEGTDAVPAAPLDMVRLVGEVESLGPFPGPTGGSRSAWHLPVADVVGKVGFTEASGRLAYVRPDGAGLELLFTPVPGATYPDGGARAELWFQCPLAEPLGGPGGLHPTAHLVELEVLAPLVAIDPGASVTQDLVWQVTPAGERA</sequence>
<evidence type="ECO:0008006" key="3">
    <source>
        <dbReference type="Google" id="ProtNLM"/>
    </source>
</evidence>
<keyword evidence="2" id="KW-1185">Reference proteome</keyword>
<evidence type="ECO:0000313" key="1">
    <source>
        <dbReference type="EMBL" id="EYR62629.1"/>
    </source>
</evidence>
<reference evidence="1 2" key="1">
    <citation type="submission" date="2014-01" db="EMBL/GenBank/DDBJ databases">
        <title>Actinotalea ferrariae CF5-4.</title>
        <authorList>
            <person name="Chen F."/>
            <person name="Li Y."/>
            <person name="Wang G."/>
        </authorList>
    </citation>
    <scope>NUCLEOTIDE SEQUENCE [LARGE SCALE GENOMIC DNA]</scope>
    <source>
        <strain evidence="1 2">CF5-4</strain>
    </source>
</reference>
<proteinExistence type="predicted"/>
<dbReference type="OrthoDB" id="174931at2"/>
<dbReference type="AlphaFoldDB" id="A0A021VN52"/>
<organism evidence="1 2">
    <name type="scientific">Actinotalea ferrariae CF5-4</name>
    <dbReference type="NCBI Taxonomy" id="948458"/>
    <lineage>
        <taxon>Bacteria</taxon>
        <taxon>Bacillati</taxon>
        <taxon>Actinomycetota</taxon>
        <taxon>Actinomycetes</taxon>
        <taxon>Micrococcales</taxon>
        <taxon>Cellulomonadaceae</taxon>
        <taxon>Actinotalea</taxon>
    </lineage>
</organism>
<accession>A0A021VN52</accession>
<gene>
    <name evidence="1" type="ORF">N866_06745</name>
</gene>
<dbReference type="EMBL" id="AXCW01000200">
    <property type="protein sequence ID" value="EYR62629.1"/>
    <property type="molecule type" value="Genomic_DNA"/>
</dbReference>
<name>A0A021VN52_9CELL</name>
<evidence type="ECO:0000313" key="2">
    <source>
        <dbReference type="Proteomes" id="UP000019753"/>
    </source>
</evidence>
<protein>
    <recommendedName>
        <fullName evidence="3">DUF4380 domain-containing protein</fullName>
    </recommendedName>
</protein>
<comment type="caution">
    <text evidence="1">The sequence shown here is derived from an EMBL/GenBank/DDBJ whole genome shotgun (WGS) entry which is preliminary data.</text>
</comment>
<dbReference type="Proteomes" id="UP000019753">
    <property type="component" value="Unassembled WGS sequence"/>
</dbReference>